<reference evidence="2" key="1">
    <citation type="journal article" date="2021" name="Nat. Commun.">
        <title>Genetic determinants of endophytism in the Arabidopsis root mycobiome.</title>
        <authorList>
            <person name="Mesny F."/>
            <person name="Miyauchi S."/>
            <person name="Thiergart T."/>
            <person name="Pickel B."/>
            <person name="Atanasova L."/>
            <person name="Karlsson M."/>
            <person name="Huettel B."/>
            <person name="Barry K.W."/>
            <person name="Haridas S."/>
            <person name="Chen C."/>
            <person name="Bauer D."/>
            <person name="Andreopoulos W."/>
            <person name="Pangilinan J."/>
            <person name="LaButti K."/>
            <person name="Riley R."/>
            <person name="Lipzen A."/>
            <person name="Clum A."/>
            <person name="Drula E."/>
            <person name="Henrissat B."/>
            <person name="Kohler A."/>
            <person name="Grigoriev I.V."/>
            <person name="Martin F.M."/>
            <person name="Hacquard S."/>
        </authorList>
    </citation>
    <scope>NUCLEOTIDE SEQUENCE</scope>
    <source>
        <strain evidence="2">MPI-SDFR-AT-0120</strain>
    </source>
</reference>
<sequence>MRSLLTLLFWIACLTAVACGAPHSDKVEVKNVGVAPTDVSFARSIRVYKRLTAFQNELAVLQPTRTVQLDDFNGDRIMWPAPALEHVGILPRDDDINFPSPELPTKTSPDIADVHYDFSLHLLFYKNGNAYGWRMWQGPAGVSVNPCGDSRFTIPPKSGGYETHRPLSLNNPPYPKAGFNWPIKIEPLHNCRYESDPKAMTGGLLVCGDRSLIYDFYVDPNWYGHGIINCGDLQFHRGFYVDY</sequence>
<dbReference type="OrthoDB" id="21678at2759"/>
<gene>
    <name evidence="2" type="ORF">FB567DRAFT_597020</name>
</gene>
<feature type="chain" id="PRO_5035437543" evidence="1">
    <location>
        <begin position="21"/>
        <end position="243"/>
    </location>
</feature>
<evidence type="ECO:0000256" key="1">
    <source>
        <dbReference type="SAM" id="SignalP"/>
    </source>
</evidence>
<organism evidence="2 3">
    <name type="scientific">Paraphoma chrysanthemicola</name>
    <dbReference type="NCBI Taxonomy" id="798071"/>
    <lineage>
        <taxon>Eukaryota</taxon>
        <taxon>Fungi</taxon>
        <taxon>Dikarya</taxon>
        <taxon>Ascomycota</taxon>
        <taxon>Pezizomycotina</taxon>
        <taxon>Dothideomycetes</taxon>
        <taxon>Pleosporomycetidae</taxon>
        <taxon>Pleosporales</taxon>
        <taxon>Pleosporineae</taxon>
        <taxon>Phaeosphaeriaceae</taxon>
        <taxon>Paraphoma</taxon>
    </lineage>
</organism>
<accession>A0A8K0VTC3</accession>
<dbReference type="AlphaFoldDB" id="A0A8K0VTC3"/>
<keyword evidence="1" id="KW-0732">Signal</keyword>
<dbReference type="PROSITE" id="PS51257">
    <property type="entry name" value="PROKAR_LIPOPROTEIN"/>
    <property type="match status" value="1"/>
</dbReference>
<evidence type="ECO:0000313" key="2">
    <source>
        <dbReference type="EMBL" id="KAH7075078.1"/>
    </source>
</evidence>
<comment type="caution">
    <text evidence="2">The sequence shown here is derived from an EMBL/GenBank/DDBJ whole genome shotgun (WGS) entry which is preliminary data.</text>
</comment>
<dbReference type="EMBL" id="JAGMVJ010000020">
    <property type="protein sequence ID" value="KAH7075078.1"/>
    <property type="molecule type" value="Genomic_DNA"/>
</dbReference>
<evidence type="ECO:0000313" key="3">
    <source>
        <dbReference type="Proteomes" id="UP000813461"/>
    </source>
</evidence>
<dbReference type="Proteomes" id="UP000813461">
    <property type="component" value="Unassembled WGS sequence"/>
</dbReference>
<keyword evidence="3" id="KW-1185">Reference proteome</keyword>
<protein>
    <submittedName>
        <fullName evidence="2">Uncharacterized protein</fullName>
    </submittedName>
</protein>
<name>A0A8K0VTC3_9PLEO</name>
<feature type="signal peptide" evidence="1">
    <location>
        <begin position="1"/>
        <end position="20"/>
    </location>
</feature>
<proteinExistence type="predicted"/>